<dbReference type="EMBL" id="AMYD01003494">
    <property type="protein sequence ID" value="EQB46203.1"/>
    <property type="molecule type" value="Genomic_DNA"/>
</dbReference>
<reference evidence="2" key="1">
    <citation type="journal article" date="2013" name="Mol. Plant Microbe Interact.">
        <title>Global aspects of pacC regulation of pathogenicity genes in Colletotrichum gloeosporioides as revealed by transcriptome analysis.</title>
        <authorList>
            <person name="Alkan N."/>
            <person name="Meng X."/>
            <person name="Friedlander G."/>
            <person name="Reuveni E."/>
            <person name="Sukno S."/>
            <person name="Sherman A."/>
            <person name="Thon M."/>
            <person name="Fluhr R."/>
            <person name="Prusky D."/>
        </authorList>
    </citation>
    <scope>NUCLEOTIDE SEQUENCE [LARGE SCALE GENOMIC DNA]</scope>
    <source>
        <strain evidence="2">Cg-14</strain>
    </source>
</reference>
<protein>
    <submittedName>
        <fullName evidence="1">Uncharacterized protein</fullName>
    </submittedName>
</protein>
<proteinExistence type="predicted"/>
<dbReference type="HOGENOM" id="CLU_3438365_0_0_1"/>
<name>T0K091_COLGC</name>
<sequence>MIKTGDCSDR</sequence>
<accession>T0K091</accession>
<gene>
    <name evidence="1" type="ORF">CGLO_14762</name>
</gene>
<dbReference type="Proteomes" id="UP000015530">
    <property type="component" value="Unassembled WGS sequence"/>
</dbReference>
<comment type="caution">
    <text evidence="1">The sequence shown here is derived from an EMBL/GenBank/DDBJ whole genome shotgun (WGS) entry which is preliminary data.</text>
</comment>
<organism evidence="1 2">
    <name type="scientific">Colletotrichum gloeosporioides (strain Cg-14)</name>
    <name type="common">Anthracnose fungus</name>
    <name type="synonym">Glomerella cingulata</name>
    <dbReference type="NCBI Taxonomy" id="1237896"/>
    <lineage>
        <taxon>Eukaryota</taxon>
        <taxon>Fungi</taxon>
        <taxon>Dikarya</taxon>
        <taxon>Ascomycota</taxon>
        <taxon>Pezizomycotina</taxon>
        <taxon>Sordariomycetes</taxon>
        <taxon>Hypocreomycetidae</taxon>
        <taxon>Glomerellales</taxon>
        <taxon>Glomerellaceae</taxon>
        <taxon>Colletotrichum</taxon>
        <taxon>Colletotrichum gloeosporioides species complex</taxon>
    </lineage>
</organism>
<evidence type="ECO:0000313" key="2">
    <source>
        <dbReference type="Proteomes" id="UP000015530"/>
    </source>
</evidence>
<evidence type="ECO:0000313" key="1">
    <source>
        <dbReference type="EMBL" id="EQB46203.1"/>
    </source>
</evidence>